<dbReference type="HAMAP" id="MF_00053">
    <property type="entry name" value="RNase_HIII"/>
    <property type="match status" value="1"/>
</dbReference>
<reference evidence="19" key="1">
    <citation type="journal article" date="2019" name="Int. J. Syst. Evol. Microbiol.">
        <title>The Global Catalogue of Microorganisms (GCM) 10K type strain sequencing project: providing services to taxonomists for standard genome sequencing and annotation.</title>
        <authorList>
            <consortium name="The Broad Institute Genomics Platform"/>
            <consortium name="The Broad Institute Genome Sequencing Center for Infectious Disease"/>
            <person name="Wu L."/>
            <person name="Ma J."/>
        </authorList>
    </citation>
    <scope>NUCLEOTIDE SEQUENCE [LARGE SCALE GENOMIC DNA]</scope>
    <source>
        <strain evidence="19">CGMCC 1.16306</strain>
    </source>
</reference>
<feature type="binding site" evidence="14 15">
    <location>
        <position position="106"/>
    </location>
    <ligand>
        <name>a divalent metal cation</name>
        <dbReference type="ChEBI" id="CHEBI:60240"/>
    </ligand>
</feature>
<evidence type="ECO:0000256" key="15">
    <source>
        <dbReference type="PROSITE-ProRule" id="PRU01319"/>
    </source>
</evidence>
<dbReference type="InterPro" id="IPR024567">
    <property type="entry name" value="RNase_HII/HIII_dom"/>
</dbReference>
<evidence type="ECO:0000256" key="7">
    <source>
        <dbReference type="ARBA" id="ARBA00021407"/>
    </source>
</evidence>
<evidence type="ECO:0000313" key="18">
    <source>
        <dbReference type="EMBL" id="MFC4618199.1"/>
    </source>
</evidence>
<dbReference type="PANTHER" id="PTHR10954:SF23">
    <property type="entry name" value="RIBONUCLEASE"/>
    <property type="match status" value="1"/>
</dbReference>
<proteinExistence type="inferred from homology"/>
<dbReference type="Proteomes" id="UP001596022">
    <property type="component" value="Unassembled WGS sequence"/>
</dbReference>
<evidence type="ECO:0000256" key="9">
    <source>
        <dbReference type="ARBA" id="ARBA00022722"/>
    </source>
</evidence>
<comment type="similarity">
    <text evidence="5 14">Belongs to the RNase HII family. RnhC subfamily.</text>
</comment>
<evidence type="ECO:0000256" key="12">
    <source>
        <dbReference type="ARBA" id="ARBA00022801"/>
    </source>
</evidence>
<evidence type="ECO:0000256" key="16">
    <source>
        <dbReference type="SAM" id="MobiDB-lite"/>
    </source>
</evidence>
<organism evidence="18 19">
    <name type="scientific">Camelliibacillus cellulosilyticus</name>
    <dbReference type="NCBI Taxonomy" id="2174486"/>
    <lineage>
        <taxon>Bacteria</taxon>
        <taxon>Bacillati</taxon>
        <taxon>Bacillota</taxon>
        <taxon>Bacilli</taxon>
        <taxon>Bacillales</taxon>
        <taxon>Sporolactobacillaceae</taxon>
        <taxon>Camelliibacillus</taxon>
    </lineage>
</organism>
<evidence type="ECO:0000256" key="8">
    <source>
        <dbReference type="ARBA" id="ARBA00022490"/>
    </source>
</evidence>
<dbReference type="EMBL" id="JBHSFW010000001">
    <property type="protein sequence ID" value="MFC4618199.1"/>
    <property type="molecule type" value="Genomic_DNA"/>
</dbReference>
<dbReference type="Pfam" id="PF11858">
    <property type="entry name" value="DUF3378"/>
    <property type="match status" value="1"/>
</dbReference>
<keyword evidence="12 14" id="KW-0378">Hydrolase</keyword>
<comment type="catalytic activity">
    <reaction evidence="1 14 15">
        <text>Endonucleolytic cleavage to 5'-phosphomonoester.</text>
        <dbReference type="EC" id="3.1.26.4"/>
    </reaction>
</comment>
<dbReference type="Pfam" id="PF01351">
    <property type="entry name" value="RNase_HII"/>
    <property type="match status" value="1"/>
</dbReference>
<gene>
    <name evidence="14 18" type="primary">rnhC</name>
    <name evidence="18" type="ORF">ACFO4N_05590</name>
</gene>
<protein>
    <recommendedName>
        <fullName evidence="7 14">Ribonuclease HIII</fullName>
        <shortName evidence="14">RNase HIII</shortName>
        <ecNumber evidence="6 14">3.1.26.4</ecNumber>
    </recommendedName>
</protein>
<comment type="function">
    <text evidence="3 14">Endonuclease that specifically degrades the RNA of RNA-DNA hybrids.</text>
</comment>
<comment type="caution">
    <text evidence="18">The sequence shown here is derived from an EMBL/GenBank/DDBJ whole genome shotgun (WGS) entry which is preliminary data.</text>
</comment>
<dbReference type="CDD" id="cd14796">
    <property type="entry name" value="RNAse_HIII_N"/>
    <property type="match status" value="1"/>
</dbReference>
<evidence type="ECO:0000313" key="19">
    <source>
        <dbReference type="Proteomes" id="UP001596022"/>
    </source>
</evidence>
<evidence type="ECO:0000256" key="6">
    <source>
        <dbReference type="ARBA" id="ARBA00012180"/>
    </source>
</evidence>
<evidence type="ECO:0000256" key="13">
    <source>
        <dbReference type="ARBA" id="ARBA00022842"/>
    </source>
</evidence>
<dbReference type="InterPro" id="IPR036397">
    <property type="entry name" value="RNaseH_sf"/>
</dbReference>
<keyword evidence="13 14" id="KW-0460">Magnesium</keyword>
<evidence type="ECO:0000256" key="3">
    <source>
        <dbReference type="ARBA" id="ARBA00004065"/>
    </source>
</evidence>
<evidence type="ECO:0000256" key="10">
    <source>
        <dbReference type="ARBA" id="ARBA00022723"/>
    </source>
</evidence>
<dbReference type="NCBIfam" id="TIGR00716">
    <property type="entry name" value="rnhC"/>
    <property type="match status" value="1"/>
</dbReference>
<dbReference type="CDD" id="cd06590">
    <property type="entry name" value="RNase_HII_bacteria_HIII_like"/>
    <property type="match status" value="1"/>
</dbReference>
<name>A0ABV9GM01_9BACL</name>
<feature type="region of interest" description="Disordered" evidence="16">
    <location>
        <begin position="69"/>
        <end position="89"/>
    </location>
</feature>
<keyword evidence="11 14" id="KW-0255">Endonuclease</keyword>
<evidence type="ECO:0000256" key="1">
    <source>
        <dbReference type="ARBA" id="ARBA00000077"/>
    </source>
</evidence>
<accession>A0ABV9GM01</accession>
<evidence type="ECO:0000256" key="4">
    <source>
        <dbReference type="ARBA" id="ARBA00004496"/>
    </source>
</evidence>
<dbReference type="Gene3D" id="3.30.420.10">
    <property type="entry name" value="Ribonuclease H-like superfamily/Ribonuclease H"/>
    <property type="match status" value="1"/>
</dbReference>
<keyword evidence="19" id="KW-1185">Reference proteome</keyword>
<comment type="cofactor">
    <cofactor evidence="14 15">
        <name>Mn(2+)</name>
        <dbReference type="ChEBI" id="CHEBI:29035"/>
    </cofactor>
    <cofactor evidence="14 15">
        <name>Mg(2+)</name>
        <dbReference type="ChEBI" id="CHEBI:18420"/>
    </cofactor>
    <text evidence="14 15">Manganese or magnesium. Binds 1 divalent metal ion per monomer in the absence of substrate. May bind a second metal ion after substrate binding.</text>
</comment>
<feature type="binding site" evidence="14 15">
    <location>
        <position position="210"/>
    </location>
    <ligand>
        <name>a divalent metal cation</name>
        <dbReference type="ChEBI" id="CHEBI:60240"/>
    </ligand>
</feature>
<evidence type="ECO:0000256" key="11">
    <source>
        <dbReference type="ARBA" id="ARBA00022759"/>
    </source>
</evidence>
<dbReference type="InterPro" id="IPR012337">
    <property type="entry name" value="RNaseH-like_sf"/>
</dbReference>
<dbReference type="InterPro" id="IPR024568">
    <property type="entry name" value="RNase_HIII_N"/>
</dbReference>
<feature type="binding site" evidence="14 15">
    <location>
        <position position="105"/>
    </location>
    <ligand>
        <name>a divalent metal cation</name>
        <dbReference type="ChEBI" id="CHEBI:60240"/>
    </ligand>
</feature>
<evidence type="ECO:0000256" key="5">
    <source>
        <dbReference type="ARBA" id="ARBA00008378"/>
    </source>
</evidence>
<dbReference type="InterPro" id="IPR001352">
    <property type="entry name" value="RNase_HII/HIII"/>
</dbReference>
<feature type="domain" description="RNase H type-2" evidence="17">
    <location>
        <begin position="99"/>
        <end position="315"/>
    </location>
</feature>
<dbReference type="SUPFAM" id="SSF53098">
    <property type="entry name" value="Ribonuclease H-like"/>
    <property type="match status" value="1"/>
</dbReference>
<dbReference type="PANTHER" id="PTHR10954">
    <property type="entry name" value="RIBONUCLEASE H2 SUBUNIT A"/>
    <property type="match status" value="1"/>
</dbReference>
<dbReference type="PROSITE" id="PS51975">
    <property type="entry name" value="RNASE_H_2"/>
    <property type="match status" value="1"/>
</dbReference>
<dbReference type="InterPro" id="IPR004641">
    <property type="entry name" value="RNase_HIII"/>
</dbReference>
<dbReference type="EC" id="3.1.26.4" evidence="6 14"/>
<dbReference type="RefSeq" id="WP_376845199.1">
    <property type="nucleotide sequence ID" value="NZ_JBHSFW010000001.1"/>
</dbReference>
<keyword evidence="8 14" id="KW-0963">Cytoplasm</keyword>
<keyword evidence="9 14" id="KW-0540">Nuclease</keyword>
<dbReference type="InterPro" id="IPR012295">
    <property type="entry name" value="TBP_dom_sf"/>
</dbReference>
<evidence type="ECO:0000256" key="2">
    <source>
        <dbReference type="ARBA" id="ARBA00001946"/>
    </source>
</evidence>
<dbReference type="Gene3D" id="3.30.310.10">
    <property type="entry name" value="TATA-Binding Protein"/>
    <property type="match status" value="1"/>
</dbReference>
<comment type="subcellular location">
    <subcellularLocation>
        <location evidence="4 14">Cytoplasm</location>
    </subcellularLocation>
</comment>
<sequence length="315" mass="34684">MGQAVLKVDNDTINKIRAFYEDHLVEPTPPGAAYRAKTDHCAITAYNSGKVLFQGKKAEEEVKRWQALSNTTPLTSKSQRSKKSVDAHDYRPPEQLRQLSIIGSDEVGTGDYFGPITVCAVYSRPEDGEWLKALGVRDSKTLTDAKMQSIVSDITSKVVYSLLILPNEKYNRLVAKGYSQTKIKAILHHHVLLNVLKKADGKPIDGCLIDQFVKPESYFKAIAGESESISRPLYFLTQAENAHPSVACASIIARCAFIREIERLSKLSGRDLPKGAGAGVDQAAAELIREKGVSFLNQVAKVHFANTAKARRLAE</sequence>
<evidence type="ECO:0000259" key="17">
    <source>
        <dbReference type="PROSITE" id="PS51975"/>
    </source>
</evidence>
<feature type="compositionally biased region" description="Polar residues" evidence="16">
    <location>
        <begin position="69"/>
        <end position="78"/>
    </location>
</feature>
<comment type="cofactor">
    <cofactor evidence="2">
        <name>Mg(2+)</name>
        <dbReference type="ChEBI" id="CHEBI:18420"/>
    </cofactor>
</comment>
<keyword evidence="10 14" id="KW-0479">Metal-binding</keyword>
<dbReference type="PIRSF" id="PIRSF037748">
    <property type="entry name" value="RnhC"/>
    <property type="match status" value="1"/>
</dbReference>
<evidence type="ECO:0000256" key="14">
    <source>
        <dbReference type="HAMAP-Rule" id="MF_00053"/>
    </source>
</evidence>